<dbReference type="Gene3D" id="3.30.530.20">
    <property type="match status" value="1"/>
</dbReference>
<dbReference type="RefSeq" id="WP_159543914.1">
    <property type="nucleotide sequence ID" value="NZ_CP047156.1"/>
</dbReference>
<reference evidence="1 2" key="1">
    <citation type="journal article" date="2018" name="Int. J. Syst. Evol. Microbiol.">
        <title>Epidermidibacterium keratini gen. nov., sp. nov., a member of the family Sporichthyaceae, isolated from keratin epidermis.</title>
        <authorList>
            <person name="Lee D.G."/>
            <person name="Trujillo M.E."/>
            <person name="Kang S."/>
            <person name="Nam J.J."/>
            <person name="Kim Y.J."/>
        </authorList>
    </citation>
    <scope>NUCLEOTIDE SEQUENCE [LARGE SCALE GENOMIC DNA]</scope>
    <source>
        <strain evidence="1 2">EPI-7</strain>
    </source>
</reference>
<evidence type="ECO:0008006" key="3">
    <source>
        <dbReference type="Google" id="ProtNLM"/>
    </source>
</evidence>
<proteinExistence type="predicted"/>
<evidence type="ECO:0000313" key="2">
    <source>
        <dbReference type="Proteomes" id="UP000463857"/>
    </source>
</evidence>
<name>A0A7L4YLG4_9ACTN</name>
<dbReference type="InParanoid" id="A0A7L4YLG4"/>
<dbReference type="EMBL" id="CP047156">
    <property type="protein sequence ID" value="QHB99891.1"/>
    <property type="molecule type" value="Genomic_DNA"/>
</dbReference>
<organism evidence="1 2">
    <name type="scientific">Epidermidibacterium keratini</name>
    <dbReference type="NCBI Taxonomy" id="1891644"/>
    <lineage>
        <taxon>Bacteria</taxon>
        <taxon>Bacillati</taxon>
        <taxon>Actinomycetota</taxon>
        <taxon>Actinomycetes</taxon>
        <taxon>Sporichthyales</taxon>
        <taxon>Sporichthyaceae</taxon>
        <taxon>Epidermidibacterium</taxon>
    </lineage>
</organism>
<dbReference type="Proteomes" id="UP000463857">
    <property type="component" value="Chromosome"/>
</dbReference>
<dbReference type="SUPFAM" id="SSF55961">
    <property type="entry name" value="Bet v1-like"/>
    <property type="match status" value="1"/>
</dbReference>
<evidence type="ECO:0000313" key="1">
    <source>
        <dbReference type="EMBL" id="QHB99891.1"/>
    </source>
</evidence>
<dbReference type="OrthoDB" id="6624781at2"/>
<dbReference type="KEGG" id="eke:EK0264_06060"/>
<sequence length="156" mass="17340">MVQDTIQSVSAVTDVPIPKLFDFLRVPANHVRMDGSGQLVSADLQPINAVGDVFTVHVNNPERGEYDVENHVVAFIPDAQIAWLPASPGKEPSGLRWEWVFDVGAHGETIITQTCDWSQASEDYVATRRLPMVTADEMRLSIRRLIELVSSTIRLT</sequence>
<dbReference type="InterPro" id="IPR023393">
    <property type="entry name" value="START-like_dom_sf"/>
</dbReference>
<protein>
    <recommendedName>
        <fullName evidence="3">Polyketide cyclase</fullName>
    </recommendedName>
</protein>
<gene>
    <name evidence="1" type="ORF">EK0264_06060</name>
</gene>
<accession>A0A7L4YLG4</accession>
<dbReference type="AlphaFoldDB" id="A0A7L4YLG4"/>
<keyword evidence="2" id="KW-1185">Reference proteome</keyword>